<comment type="caution">
    <text evidence="1">The sequence shown here is derived from an EMBL/GenBank/DDBJ whole genome shotgun (WGS) entry which is preliminary data.</text>
</comment>
<keyword evidence="2" id="KW-1185">Reference proteome</keyword>
<evidence type="ECO:0000313" key="2">
    <source>
        <dbReference type="Proteomes" id="UP000838756"/>
    </source>
</evidence>
<reference evidence="1" key="1">
    <citation type="submission" date="2022-03" db="EMBL/GenBank/DDBJ databases">
        <authorList>
            <person name="Lindestad O."/>
        </authorList>
    </citation>
    <scope>NUCLEOTIDE SEQUENCE</scope>
</reference>
<name>A0A8S4SNA2_9NEOP</name>
<protein>
    <submittedName>
        <fullName evidence="1">Jg14156 protein</fullName>
    </submittedName>
</protein>
<gene>
    <name evidence="1" type="primary">jg14156</name>
    <name evidence="1" type="ORF">PAEG_LOCUS26204</name>
</gene>
<dbReference type="EMBL" id="CAKXAJ010026389">
    <property type="protein sequence ID" value="CAH2267707.1"/>
    <property type="molecule type" value="Genomic_DNA"/>
</dbReference>
<dbReference type="Proteomes" id="UP000838756">
    <property type="component" value="Unassembled WGS sequence"/>
</dbReference>
<organism evidence="1 2">
    <name type="scientific">Pararge aegeria aegeria</name>
    <dbReference type="NCBI Taxonomy" id="348720"/>
    <lineage>
        <taxon>Eukaryota</taxon>
        <taxon>Metazoa</taxon>
        <taxon>Ecdysozoa</taxon>
        <taxon>Arthropoda</taxon>
        <taxon>Hexapoda</taxon>
        <taxon>Insecta</taxon>
        <taxon>Pterygota</taxon>
        <taxon>Neoptera</taxon>
        <taxon>Endopterygota</taxon>
        <taxon>Lepidoptera</taxon>
        <taxon>Glossata</taxon>
        <taxon>Ditrysia</taxon>
        <taxon>Papilionoidea</taxon>
        <taxon>Nymphalidae</taxon>
        <taxon>Satyrinae</taxon>
        <taxon>Satyrini</taxon>
        <taxon>Parargina</taxon>
        <taxon>Pararge</taxon>
    </lineage>
</organism>
<proteinExistence type="predicted"/>
<dbReference type="AlphaFoldDB" id="A0A8S4SNA2"/>
<sequence length="110" mass="12617">MCNQVFDACTRVNIDSPVLTGALPRPPHRIWLNREFNGRLAQWAATLLPESKYRFPQLANVLGKMEAGRAFQILEVRIRNQDAKRFVRGMRSPPPHWASLVDYGLKPFSL</sequence>
<accession>A0A8S4SNA2</accession>
<evidence type="ECO:0000313" key="1">
    <source>
        <dbReference type="EMBL" id="CAH2267707.1"/>
    </source>
</evidence>